<reference evidence="1" key="2">
    <citation type="journal article" date="2021" name="Sci. Rep.">
        <title>The distribution of antibiotic resistance genes in chicken gut microbiota commensals.</title>
        <authorList>
            <person name="Juricova H."/>
            <person name="Matiasovicova J."/>
            <person name="Kubasova T."/>
            <person name="Cejkova D."/>
            <person name="Rychlik I."/>
        </authorList>
    </citation>
    <scope>NUCLEOTIDE SEQUENCE</scope>
    <source>
        <strain evidence="1">An559</strain>
    </source>
</reference>
<dbReference type="AlphaFoldDB" id="A0A938X5T2"/>
<proteinExistence type="predicted"/>
<accession>A0A938X5T2</accession>
<dbReference type="Proteomes" id="UP000774750">
    <property type="component" value="Unassembled WGS sequence"/>
</dbReference>
<dbReference type="PROSITE" id="PS51257">
    <property type="entry name" value="PROKAR_LIPOPROTEIN"/>
    <property type="match status" value="1"/>
</dbReference>
<name>A0A938X5T2_9FIRM</name>
<sequence length="218" mass="23820">MKRVIGLLAGLLAVMIGVTGCMNARVSFEQQAISYLEEKYGTSFTWIEPVGGQFGSSEKSGHVSTPDFAGKTLFVTGTAGKPETFRDNYAAYRYNEQACTILNDAASGVEESWRAFCVPEEIGLSESAETDALSYLQNGACMVDLLIGAEDYENTAKIEQFCNALNEQGVNANITVYLVDGDARANASREEYQNMLPEQHAGRFVMDEQGGFAVSKWR</sequence>
<evidence type="ECO:0000313" key="1">
    <source>
        <dbReference type="EMBL" id="MBM6920403.1"/>
    </source>
</evidence>
<reference evidence="1" key="1">
    <citation type="submission" date="2020-08" db="EMBL/GenBank/DDBJ databases">
        <authorList>
            <person name="Cejkova D."/>
            <person name="Kubasova T."/>
            <person name="Jahodarova E."/>
            <person name="Rychlik I."/>
        </authorList>
    </citation>
    <scope>NUCLEOTIDE SEQUENCE</scope>
    <source>
        <strain evidence="1">An559</strain>
    </source>
</reference>
<comment type="caution">
    <text evidence="1">The sequence shown here is derived from an EMBL/GenBank/DDBJ whole genome shotgun (WGS) entry which is preliminary data.</text>
</comment>
<protein>
    <submittedName>
        <fullName evidence="1">Uncharacterized protein</fullName>
    </submittedName>
</protein>
<evidence type="ECO:0000313" key="2">
    <source>
        <dbReference type="Proteomes" id="UP000774750"/>
    </source>
</evidence>
<keyword evidence="2" id="KW-1185">Reference proteome</keyword>
<dbReference type="EMBL" id="JACJKY010000005">
    <property type="protein sequence ID" value="MBM6920403.1"/>
    <property type="molecule type" value="Genomic_DNA"/>
</dbReference>
<gene>
    <name evidence="1" type="ORF">H6A12_04435</name>
</gene>
<dbReference type="RefSeq" id="WP_204445211.1">
    <property type="nucleotide sequence ID" value="NZ_JACJKY010000005.1"/>
</dbReference>
<organism evidence="1 2">
    <name type="scientific">Merdimmobilis hominis</name>
    <dbReference type="NCBI Taxonomy" id="2897707"/>
    <lineage>
        <taxon>Bacteria</taxon>
        <taxon>Bacillati</taxon>
        <taxon>Bacillota</taxon>
        <taxon>Clostridia</taxon>
        <taxon>Eubacteriales</taxon>
        <taxon>Oscillospiraceae</taxon>
        <taxon>Merdimmobilis</taxon>
    </lineage>
</organism>